<dbReference type="GO" id="GO:0032259">
    <property type="term" value="P:methylation"/>
    <property type="evidence" value="ECO:0007669"/>
    <property type="project" value="UniProtKB-KW"/>
</dbReference>
<dbReference type="Pfam" id="PF20260">
    <property type="entry name" value="PUA_4"/>
    <property type="match status" value="1"/>
</dbReference>
<dbReference type="RefSeq" id="WP_405311313.1">
    <property type="nucleotide sequence ID" value="NZ_CP088155.1"/>
</dbReference>
<dbReference type="InterPro" id="IPR006700">
    <property type="entry name" value="RsmE"/>
</dbReference>
<organism evidence="15 16">
    <name type="scientific">Metamycoplasma faucium</name>
    <dbReference type="NCBI Taxonomy" id="56142"/>
    <lineage>
        <taxon>Bacteria</taxon>
        <taxon>Bacillati</taxon>
        <taxon>Mycoplasmatota</taxon>
        <taxon>Mycoplasmoidales</taxon>
        <taxon>Metamycoplasmataceae</taxon>
        <taxon>Metamycoplasma</taxon>
    </lineage>
</organism>
<dbReference type="SUPFAM" id="SSF75217">
    <property type="entry name" value="alpha/beta knot"/>
    <property type="match status" value="1"/>
</dbReference>
<dbReference type="NCBIfam" id="TIGR00046">
    <property type="entry name" value="RsmE family RNA methyltransferase"/>
    <property type="match status" value="1"/>
</dbReference>
<keyword evidence="8 12" id="KW-0808">Transferase</keyword>
<comment type="subcellular location">
    <subcellularLocation>
        <location evidence="1 12">Cytoplasm</location>
    </subcellularLocation>
</comment>
<dbReference type="NCBIfam" id="NF008701">
    <property type="entry name" value="PRK11713.5-5"/>
    <property type="match status" value="1"/>
</dbReference>
<evidence type="ECO:0000256" key="9">
    <source>
        <dbReference type="ARBA" id="ARBA00022691"/>
    </source>
</evidence>
<feature type="domain" description="Ribosomal RNA small subunit methyltransferase E methyltransferase" evidence="13">
    <location>
        <begin position="67"/>
        <end position="222"/>
    </location>
</feature>
<dbReference type="InterPro" id="IPR046887">
    <property type="entry name" value="RsmE_PUA-like"/>
</dbReference>
<gene>
    <name evidence="15" type="ORF">LQ356_02585</name>
</gene>
<keyword evidence="7 12" id="KW-0489">Methyltransferase</keyword>
<comment type="similarity">
    <text evidence="2 12">Belongs to the RNA methyltransferase RsmE family.</text>
</comment>
<evidence type="ECO:0000313" key="15">
    <source>
        <dbReference type="EMBL" id="WYM97078.1"/>
    </source>
</evidence>
<evidence type="ECO:0000256" key="8">
    <source>
        <dbReference type="ARBA" id="ARBA00022679"/>
    </source>
</evidence>
<dbReference type="Gene3D" id="2.40.240.20">
    <property type="entry name" value="Hypothetical PUA domain-like, domain 1"/>
    <property type="match status" value="1"/>
</dbReference>
<evidence type="ECO:0000256" key="1">
    <source>
        <dbReference type="ARBA" id="ARBA00004496"/>
    </source>
</evidence>
<evidence type="ECO:0000313" key="16">
    <source>
        <dbReference type="Proteomes" id="UP001622612"/>
    </source>
</evidence>
<keyword evidence="16" id="KW-1185">Reference proteome</keyword>
<evidence type="ECO:0000256" key="11">
    <source>
        <dbReference type="ARBA" id="ARBA00047944"/>
    </source>
</evidence>
<evidence type="ECO:0000259" key="13">
    <source>
        <dbReference type="Pfam" id="PF04452"/>
    </source>
</evidence>
<dbReference type="GO" id="GO:0008168">
    <property type="term" value="F:methyltransferase activity"/>
    <property type="evidence" value="ECO:0007669"/>
    <property type="project" value="UniProtKB-KW"/>
</dbReference>
<evidence type="ECO:0000259" key="14">
    <source>
        <dbReference type="Pfam" id="PF20260"/>
    </source>
</evidence>
<evidence type="ECO:0000256" key="3">
    <source>
        <dbReference type="ARBA" id="ARBA00012328"/>
    </source>
</evidence>
<evidence type="ECO:0000256" key="4">
    <source>
        <dbReference type="ARBA" id="ARBA00013673"/>
    </source>
</evidence>
<evidence type="ECO:0000256" key="7">
    <source>
        <dbReference type="ARBA" id="ARBA00022603"/>
    </source>
</evidence>
<dbReference type="EC" id="2.1.1.193" evidence="3 12"/>
<comment type="function">
    <text evidence="10 12">Specifically methylates the N3 position of the uracil ring of uridine 1498 (m3U1498) in 16S rRNA. Acts on the fully assembled 30S ribosomal subunit.</text>
</comment>
<evidence type="ECO:0000256" key="6">
    <source>
        <dbReference type="ARBA" id="ARBA00022552"/>
    </source>
</evidence>
<dbReference type="InterPro" id="IPR029028">
    <property type="entry name" value="Alpha/beta_knot_MTases"/>
</dbReference>
<dbReference type="Proteomes" id="UP001622612">
    <property type="component" value="Chromosome"/>
</dbReference>
<feature type="domain" description="Ribosomal RNA small subunit methyltransferase E PUA-like" evidence="14">
    <location>
        <begin position="16"/>
        <end position="53"/>
    </location>
</feature>
<reference evidence="15" key="1">
    <citation type="submission" date="2021-11" db="EMBL/GenBank/DDBJ databases">
        <title>The first genome sequence of unculturable Mycoplasma faucium obtained by de novo assembly of metagenomic reads.</title>
        <authorList>
            <person name="Sabat A.J."/>
            <person name="Bathoorn E."/>
            <person name="Akkerboom V."/>
            <person name="Friedrich A.W."/>
        </authorList>
    </citation>
    <scope>NUCLEOTIDE SEQUENCE [LARGE SCALE GENOMIC DNA]</scope>
    <source>
        <strain evidence="15">UMCG-MFM1</strain>
    </source>
</reference>
<dbReference type="CDD" id="cd18084">
    <property type="entry name" value="RsmE-like"/>
    <property type="match status" value="1"/>
</dbReference>
<evidence type="ECO:0000256" key="2">
    <source>
        <dbReference type="ARBA" id="ARBA00005528"/>
    </source>
</evidence>
<evidence type="ECO:0000256" key="10">
    <source>
        <dbReference type="ARBA" id="ARBA00025699"/>
    </source>
</evidence>
<dbReference type="PANTHER" id="PTHR30027:SF3">
    <property type="entry name" value="16S RRNA (URACIL(1498)-N(3))-METHYLTRANSFERASE"/>
    <property type="match status" value="1"/>
</dbReference>
<dbReference type="InterPro" id="IPR046886">
    <property type="entry name" value="RsmE_MTase_dom"/>
</dbReference>
<keyword evidence="9 12" id="KW-0949">S-adenosyl-L-methionine</keyword>
<proteinExistence type="inferred from homology"/>
<comment type="catalytic activity">
    <reaction evidence="11 12">
        <text>uridine(1498) in 16S rRNA + S-adenosyl-L-methionine = N(3)-methyluridine(1498) in 16S rRNA + S-adenosyl-L-homocysteine + H(+)</text>
        <dbReference type="Rhea" id="RHEA:42920"/>
        <dbReference type="Rhea" id="RHEA-COMP:10283"/>
        <dbReference type="Rhea" id="RHEA-COMP:10284"/>
        <dbReference type="ChEBI" id="CHEBI:15378"/>
        <dbReference type="ChEBI" id="CHEBI:57856"/>
        <dbReference type="ChEBI" id="CHEBI:59789"/>
        <dbReference type="ChEBI" id="CHEBI:65315"/>
        <dbReference type="ChEBI" id="CHEBI:74502"/>
        <dbReference type="EC" id="2.1.1.193"/>
    </reaction>
</comment>
<dbReference type="InterPro" id="IPR008767">
    <property type="entry name" value="Phage_SPP1_head-tail_adaptor"/>
</dbReference>
<keyword evidence="6 12" id="KW-0698">rRNA processing</keyword>
<accession>A0ABZ2TPH7</accession>
<name>A0ABZ2TPH7_9BACT</name>
<keyword evidence="5 12" id="KW-0963">Cytoplasm</keyword>
<dbReference type="NCBIfam" id="TIGR01563">
    <property type="entry name" value="gp16_SPP1"/>
    <property type="match status" value="1"/>
</dbReference>
<dbReference type="PIRSF" id="PIRSF015601">
    <property type="entry name" value="MTase_slr0722"/>
    <property type="match status" value="1"/>
</dbReference>
<evidence type="ECO:0000256" key="12">
    <source>
        <dbReference type="PIRNR" id="PIRNR015601"/>
    </source>
</evidence>
<dbReference type="InterPro" id="IPR029026">
    <property type="entry name" value="tRNA_m1G_MTases_N"/>
</dbReference>
<dbReference type="PANTHER" id="PTHR30027">
    <property type="entry name" value="RIBOSOMAL RNA SMALL SUBUNIT METHYLTRANSFERASE E"/>
    <property type="match status" value="1"/>
</dbReference>
<sequence>MYKFFCNTLNNNYFYFDDELKKHIKVLRLNKNEIILINYQSKFYKCKIEDFNKALLIEKLAINNEYDFNVIVAIPLIKQANFEIAIQKSVELGAKIIIPYISKYTDKSNLNIINDQKLIRLKRIILEASQQSFRNIIPELKSIMNFEELINYDCKNKILAYEKTNDNKLNLISEDTLFIVGPEGGFNLEEIEQAKQKNVKIISLTKSILRSETALIYMLSRIK</sequence>
<protein>
    <recommendedName>
        <fullName evidence="4 12">Ribosomal RNA small subunit methyltransferase E</fullName>
        <ecNumber evidence="3 12">2.1.1.193</ecNumber>
    </recommendedName>
</protein>
<dbReference type="EMBL" id="CP088155">
    <property type="protein sequence ID" value="WYM97078.1"/>
    <property type="molecule type" value="Genomic_DNA"/>
</dbReference>
<dbReference type="Pfam" id="PF04452">
    <property type="entry name" value="Methyltrans_RNA"/>
    <property type="match status" value="1"/>
</dbReference>
<dbReference type="Gene3D" id="3.40.1280.10">
    <property type="match status" value="1"/>
</dbReference>
<evidence type="ECO:0000256" key="5">
    <source>
        <dbReference type="ARBA" id="ARBA00022490"/>
    </source>
</evidence>